<dbReference type="EMBL" id="QTSX02004268">
    <property type="protein sequence ID" value="KAJ9067048.1"/>
    <property type="molecule type" value="Genomic_DNA"/>
</dbReference>
<proteinExistence type="predicted"/>
<organism evidence="1 2">
    <name type="scientific">Entomophthora muscae</name>
    <dbReference type="NCBI Taxonomy" id="34485"/>
    <lineage>
        <taxon>Eukaryota</taxon>
        <taxon>Fungi</taxon>
        <taxon>Fungi incertae sedis</taxon>
        <taxon>Zoopagomycota</taxon>
        <taxon>Entomophthoromycotina</taxon>
        <taxon>Entomophthoromycetes</taxon>
        <taxon>Entomophthorales</taxon>
        <taxon>Entomophthoraceae</taxon>
        <taxon>Entomophthora</taxon>
    </lineage>
</organism>
<accession>A0ACC2SXP2</accession>
<gene>
    <name evidence="1" type="primary">PRT1_1</name>
    <name evidence="1" type="ORF">DSO57_1003355</name>
</gene>
<name>A0ACC2SXP2_9FUNG</name>
<dbReference type="Proteomes" id="UP001165960">
    <property type="component" value="Unassembled WGS sequence"/>
</dbReference>
<keyword evidence="1" id="KW-0396">Initiation factor</keyword>
<keyword evidence="1" id="KW-0648">Protein biosynthesis</keyword>
<keyword evidence="2" id="KW-1185">Reference proteome</keyword>
<evidence type="ECO:0000313" key="1">
    <source>
        <dbReference type="EMBL" id="KAJ9067048.1"/>
    </source>
</evidence>
<protein>
    <submittedName>
        <fullName evidence="1">Translation initiation factor 3 subunit b</fullName>
    </submittedName>
</protein>
<reference evidence="1" key="1">
    <citation type="submission" date="2022-04" db="EMBL/GenBank/DDBJ databases">
        <title>Genome of the entomopathogenic fungus Entomophthora muscae.</title>
        <authorList>
            <person name="Elya C."/>
            <person name="Lovett B.R."/>
            <person name="Lee E."/>
            <person name="Macias A.M."/>
            <person name="Hajek A.E."/>
            <person name="De Bivort B.L."/>
            <person name="Kasson M.T."/>
            <person name="De Fine Licht H.H."/>
            <person name="Stajich J.E."/>
        </authorList>
    </citation>
    <scope>NUCLEOTIDE SEQUENCE</scope>
    <source>
        <strain evidence="1">Berkeley</strain>
    </source>
</reference>
<sequence length="735" mass="84015">MPALLDPKNLPKSEEEIDFSDLEAKYSLELEESFDNIIVVDGLPKVDEAKFDKLLSVVQKIFKKYGTIKPEGLSMPQHKDKDGKLMTSGFLFMEFETPEQAALAVKNVNGYAFDKKHTIAVNKFSEIEHYTNLSDEYVEPTLEPYVEKEHLLGHLADPLARDQLVTLIGDFTSIVWNNKGEAPEPISSKRLWTESYAVWSPRGTYLTTFHRQGVALWGGSSWHKLIRFVHPGVKLIDFSPSERYLVSWSNDPITAGVAPFTEEHEGHNICIWDVKTGVLLRTFPNLSAGEDEAPVKMTWPAFKWSPNEKYFARCVPGQMLSIYEAPGMGLLEKKSLKVDGIADFDWAPAFKNSGEKKDPKSKKPEDLLVYWTPEQTNTPARVTLISVPSKEILRTKNLFNVTDCKFYWHSTGNLLAVRVNRVTKSKKSTYSNLEIFRAREKDIPVEVLELKDTILSFAWEPAGNERFSIISTAESAPPVPTAMGVAPPTVRTNVSVYAREVVAGTKKTLARDNFKQVAFLEKQTVNTLVWSPKGRHFVMATLRSQSTFDVEFCDMDFNKDVKNKKDNAIGFQILATAEHYGLTDIEWDPTGRYVVTSSSVWRHANENGFCIWDFKGTLQHKKIIDNFKQVLWRPRPKSLLNQEQRKQIRKNLDSYSVQFDEEDIMSRNAVSAAVLTQRKRLVDEWKAWRVRMDKQIAEERSKHAPRSKSLITDDSNEEIEEWVEEVVEEFEEIVD</sequence>
<evidence type="ECO:0000313" key="2">
    <source>
        <dbReference type="Proteomes" id="UP001165960"/>
    </source>
</evidence>
<comment type="caution">
    <text evidence="1">The sequence shown here is derived from an EMBL/GenBank/DDBJ whole genome shotgun (WGS) entry which is preliminary data.</text>
</comment>